<dbReference type="AlphaFoldDB" id="C0HIN3"/>
<feature type="transmembrane region" description="Helical" evidence="1">
    <location>
        <begin position="20"/>
        <end position="44"/>
    </location>
</feature>
<gene>
    <name evidence="3" type="ORF">ZEAMMB73_Zm00001d044740</name>
</gene>
<proteinExistence type="evidence at transcript level"/>
<evidence type="ECO:0000256" key="1">
    <source>
        <dbReference type="SAM" id="Phobius"/>
    </source>
</evidence>
<reference evidence="3" key="2">
    <citation type="submission" date="2015-12" db="EMBL/GenBank/DDBJ databases">
        <title>Update maize B73 reference genome by single molecule sequencing technologies.</title>
        <authorList>
            <consortium name="Maize Genome Sequencing Project"/>
            <person name="Ware D."/>
        </authorList>
    </citation>
    <scope>NUCLEOTIDE SEQUENCE</scope>
    <source>
        <tissue evidence="3">Seedling</tissue>
    </source>
</reference>
<name>C0HIN3_MAIZE</name>
<organism evidence="2">
    <name type="scientific">Zea mays</name>
    <name type="common">Maize</name>
    <dbReference type="NCBI Taxonomy" id="4577"/>
    <lineage>
        <taxon>Eukaryota</taxon>
        <taxon>Viridiplantae</taxon>
        <taxon>Streptophyta</taxon>
        <taxon>Embryophyta</taxon>
        <taxon>Tracheophyta</taxon>
        <taxon>Spermatophyta</taxon>
        <taxon>Magnoliopsida</taxon>
        <taxon>Liliopsida</taxon>
        <taxon>Poales</taxon>
        <taxon>Poaceae</taxon>
        <taxon>PACMAD clade</taxon>
        <taxon>Panicoideae</taxon>
        <taxon>Andropogonodae</taxon>
        <taxon>Andropogoneae</taxon>
        <taxon>Tripsacinae</taxon>
        <taxon>Zea</taxon>
    </lineage>
</organism>
<keyword evidence="1" id="KW-0812">Transmembrane</keyword>
<evidence type="ECO:0000313" key="2">
    <source>
        <dbReference type="EMBL" id="ACN26886.1"/>
    </source>
</evidence>
<dbReference type="EMBL" id="BT062189">
    <property type="protein sequence ID" value="ACN26886.1"/>
    <property type="molecule type" value="mRNA"/>
</dbReference>
<evidence type="ECO:0000313" key="3">
    <source>
        <dbReference type="EMBL" id="AQL00782.1"/>
    </source>
</evidence>
<dbReference type="EMBL" id="CM000785">
    <property type="protein sequence ID" value="AQL00782.1"/>
    <property type="molecule type" value="Genomic_DNA"/>
</dbReference>
<keyword evidence="1" id="KW-0472">Membrane</keyword>
<sequence length="124" mass="14550">MSEHQANSLCTCLLYAKEISFFACVSCLLTCCIFNFCVLCFVIWEHLHHCVIRARHLHHCVIDDLSWSEWSFCTYSHAREFMHCPPFLDTLSVKKCYTVAFYLPCDFDGALLLCFFDICRSFEH</sequence>
<keyword evidence="1" id="KW-1133">Transmembrane helix</keyword>
<dbReference type="KEGG" id="zma:100381758"/>
<protein>
    <submittedName>
        <fullName evidence="2">Uncharacterized protein</fullName>
    </submittedName>
</protein>
<reference evidence="2" key="1">
    <citation type="journal article" date="2009" name="PLoS Genet.">
        <title>Sequencing, mapping, and analysis of 27,455 maize full-length cDNAs.</title>
        <authorList>
            <person name="Soderlund C."/>
            <person name="Descour A."/>
            <person name="Kudrna D."/>
            <person name="Bomhoff M."/>
            <person name="Boyd L."/>
            <person name="Currie J."/>
            <person name="Angelova A."/>
            <person name="Collura K."/>
            <person name="Wissotski M."/>
            <person name="Ashley E."/>
            <person name="Morrow D."/>
            <person name="Fernandes J."/>
            <person name="Walbot V."/>
            <person name="Yu Y."/>
        </authorList>
    </citation>
    <scope>NUCLEOTIDE SEQUENCE</scope>
    <source>
        <strain evidence="2">B73</strain>
    </source>
</reference>
<accession>C0HIN3</accession>